<proteinExistence type="predicted"/>
<name>A0A8S9FW35_BRACR</name>
<organism evidence="1 2">
    <name type="scientific">Brassica cretica</name>
    <name type="common">Mustard</name>
    <dbReference type="NCBI Taxonomy" id="69181"/>
    <lineage>
        <taxon>Eukaryota</taxon>
        <taxon>Viridiplantae</taxon>
        <taxon>Streptophyta</taxon>
        <taxon>Embryophyta</taxon>
        <taxon>Tracheophyta</taxon>
        <taxon>Spermatophyta</taxon>
        <taxon>Magnoliopsida</taxon>
        <taxon>eudicotyledons</taxon>
        <taxon>Gunneridae</taxon>
        <taxon>Pentapetalae</taxon>
        <taxon>rosids</taxon>
        <taxon>malvids</taxon>
        <taxon>Brassicales</taxon>
        <taxon>Brassicaceae</taxon>
        <taxon>Brassiceae</taxon>
        <taxon>Brassica</taxon>
    </lineage>
</organism>
<dbReference type="AlphaFoldDB" id="A0A8S9FW35"/>
<sequence>MEEVLSNGAGGEDYGEDTFMGFGSKVIIAFDDTTLINVILRPQAWPNFRKQYVQIVERLKKLEWGRVMKEDRSTNTGAFLIAQSVIKGGYYQSYVAEGPPFWLCDLFESEEAPPCV</sequence>
<accession>A0A8S9FW35</accession>
<protein>
    <submittedName>
        <fullName evidence="1">Uncharacterized protein</fullName>
    </submittedName>
</protein>
<comment type="caution">
    <text evidence="1">The sequence shown here is derived from an EMBL/GenBank/DDBJ whole genome shotgun (WGS) entry which is preliminary data.</text>
</comment>
<evidence type="ECO:0000313" key="1">
    <source>
        <dbReference type="EMBL" id="KAF2536596.1"/>
    </source>
</evidence>
<evidence type="ECO:0000313" key="2">
    <source>
        <dbReference type="Proteomes" id="UP000712281"/>
    </source>
</evidence>
<reference evidence="1" key="1">
    <citation type="submission" date="2019-12" db="EMBL/GenBank/DDBJ databases">
        <title>Genome sequencing and annotation of Brassica cretica.</title>
        <authorList>
            <person name="Studholme D.J."/>
            <person name="Sarris P.F."/>
        </authorList>
    </citation>
    <scope>NUCLEOTIDE SEQUENCE</scope>
    <source>
        <strain evidence="1">PFS-001/15</strain>
        <tissue evidence="1">Leaf</tissue>
    </source>
</reference>
<dbReference type="Proteomes" id="UP000712281">
    <property type="component" value="Unassembled WGS sequence"/>
</dbReference>
<gene>
    <name evidence="1" type="ORF">F2Q68_00023619</name>
</gene>
<dbReference type="EMBL" id="QGKW02002228">
    <property type="protein sequence ID" value="KAF2536596.1"/>
    <property type="molecule type" value="Genomic_DNA"/>
</dbReference>